<accession>A0A1V4HUJ6</accession>
<dbReference type="PANTHER" id="PTHR43884">
    <property type="entry name" value="ACYL-COA DEHYDROGENASE"/>
    <property type="match status" value="1"/>
</dbReference>
<evidence type="ECO:0000313" key="3">
    <source>
        <dbReference type="Proteomes" id="UP000189940"/>
    </source>
</evidence>
<dbReference type="OrthoDB" id="2564795at2"/>
<dbReference type="GO" id="GO:0003995">
    <property type="term" value="F:acyl-CoA dehydrogenase activity"/>
    <property type="evidence" value="ECO:0007669"/>
    <property type="project" value="TreeGrafter"/>
</dbReference>
<name>A0A1V4HUJ6_NITVU</name>
<dbReference type="Gene3D" id="2.40.110.10">
    <property type="entry name" value="Butyryl-CoA Dehydrogenase, subunit A, domain 2"/>
    <property type="match status" value="1"/>
</dbReference>
<dbReference type="InterPro" id="IPR009100">
    <property type="entry name" value="AcylCoA_DH/oxidase_NM_dom_sf"/>
</dbReference>
<comment type="caution">
    <text evidence="2">The sequence shown here is derived from an EMBL/GenBank/DDBJ whole genome shotgun (WGS) entry which is preliminary data.</text>
</comment>
<dbReference type="EMBL" id="MWPQ01000058">
    <property type="protein sequence ID" value="OPH81594.1"/>
    <property type="molecule type" value="Genomic_DNA"/>
</dbReference>
<keyword evidence="3" id="KW-1185">Reference proteome</keyword>
<dbReference type="PANTHER" id="PTHR43884:SF12">
    <property type="entry name" value="ISOVALERYL-COA DEHYDROGENASE, MITOCHONDRIAL-RELATED"/>
    <property type="match status" value="1"/>
</dbReference>
<dbReference type="Gene3D" id="1.10.540.10">
    <property type="entry name" value="Acyl-CoA dehydrogenase/oxidase, N-terminal domain"/>
    <property type="match status" value="1"/>
</dbReference>
<dbReference type="SUPFAM" id="SSF56645">
    <property type="entry name" value="Acyl-CoA dehydrogenase NM domain-like"/>
    <property type="match status" value="1"/>
</dbReference>
<dbReference type="Proteomes" id="UP000189940">
    <property type="component" value="Unassembled WGS sequence"/>
</dbReference>
<protein>
    <submittedName>
        <fullName evidence="2">Acyl-CoA dehydrogenase</fullName>
    </submittedName>
</protein>
<dbReference type="GO" id="GO:0050660">
    <property type="term" value="F:flavin adenine dinucleotide binding"/>
    <property type="evidence" value="ECO:0007669"/>
    <property type="project" value="InterPro"/>
</dbReference>
<evidence type="ECO:0000259" key="1">
    <source>
        <dbReference type="Pfam" id="PF02771"/>
    </source>
</evidence>
<dbReference type="Pfam" id="PF02771">
    <property type="entry name" value="Acyl-CoA_dh_N"/>
    <property type="match status" value="1"/>
</dbReference>
<reference evidence="2 3" key="1">
    <citation type="submission" date="2017-02" db="EMBL/GenBank/DDBJ databases">
        <title>Genome sequence of the nitrite-oxidizing bacterium Nitrobacter vulgaris strain Ab1.</title>
        <authorList>
            <person name="Mellbye B.L."/>
            <person name="Davis E.W."/>
            <person name="Spieck E."/>
            <person name="Chang J.H."/>
            <person name="Bottomley P.J."/>
            <person name="Sayavedra-Soto L.A."/>
        </authorList>
    </citation>
    <scope>NUCLEOTIDE SEQUENCE [LARGE SCALE GENOMIC DNA]</scope>
    <source>
        <strain evidence="2 3">Ab1</strain>
    </source>
</reference>
<evidence type="ECO:0000313" key="2">
    <source>
        <dbReference type="EMBL" id="OPH81594.1"/>
    </source>
</evidence>
<gene>
    <name evidence="2" type="ORF">B2M20_16970</name>
</gene>
<proteinExistence type="predicted"/>
<feature type="domain" description="Acyl-CoA dehydrogenase/oxidase N-terminal" evidence="1">
    <location>
        <begin position="27"/>
        <end position="111"/>
    </location>
</feature>
<organism evidence="2 3">
    <name type="scientific">Nitrobacter vulgaris</name>
    <dbReference type="NCBI Taxonomy" id="29421"/>
    <lineage>
        <taxon>Bacteria</taxon>
        <taxon>Pseudomonadati</taxon>
        <taxon>Pseudomonadota</taxon>
        <taxon>Alphaproteobacteria</taxon>
        <taxon>Hyphomicrobiales</taxon>
        <taxon>Nitrobacteraceae</taxon>
        <taxon>Nitrobacter</taxon>
    </lineage>
</organism>
<dbReference type="InterPro" id="IPR046373">
    <property type="entry name" value="Acyl-CoA_Oxase/DH_mid-dom_sf"/>
</dbReference>
<dbReference type="AlphaFoldDB" id="A0A1V4HUJ6"/>
<dbReference type="STRING" id="29421.B2M20_16970"/>
<dbReference type="InterPro" id="IPR037069">
    <property type="entry name" value="AcylCoA_DH/ox_N_sf"/>
</dbReference>
<dbReference type="InterPro" id="IPR013786">
    <property type="entry name" value="AcylCoA_DH/ox_N"/>
</dbReference>
<sequence>MTDEGIAMTHLISDLVAWLDASAFHLDTTADTAAAVLPKLADAGLFGLGVPVQWGGNGGHVADAVNAIAEVSAHSLTAGFVFWGHRTFIEYLLQSPNAALRETLLPDLLAGRRGGATGLSNAMKFLSGIEELSVQSQRSGTALQLDGYLPWVTNLPATGFDVALAVKGADGAPAFIAALTSDESGLERSPDLDLMAMRGSNTAALKIDGVRVGEDRVIHHNATEWLPKVRPAFLAMQSALSVGLARRGLAEATARLRNDRDILSEPVAALSAELTSTETALHEGLRGGRFIEHPASLFRLRIHLAEIAVQAVQFELSASGGRAYLSQPGAGFQRRLREAAFIPVVTPSLVQLKLALRVQELPAAVGATA</sequence>